<evidence type="ECO:0000256" key="2">
    <source>
        <dbReference type="ARBA" id="ARBA00010944"/>
    </source>
</evidence>
<accession>A0ABQ1QYB4</accession>
<keyword evidence="6" id="KW-0560">Oxidoreductase</keyword>
<proteinExistence type="inferred from homology"/>
<evidence type="ECO:0000256" key="4">
    <source>
        <dbReference type="ARBA" id="ARBA00017099"/>
    </source>
</evidence>
<evidence type="ECO:0000256" key="1">
    <source>
        <dbReference type="ARBA" id="ARBA00004781"/>
    </source>
</evidence>
<comment type="pathway">
    <text evidence="1 6">Carbohydrate biosynthesis; dTDP-L-rhamnose biosynthesis.</text>
</comment>
<dbReference type="Gene3D" id="3.40.50.720">
    <property type="entry name" value="NAD(P)-binding Rossmann-like Domain"/>
    <property type="match status" value="1"/>
</dbReference>
<dbReference type="NCBIfam" id="TIGR01214">
    <property type="entry name" value="rmlD"/>
    <property type="match status" value="1"/>
</dbReference>
<evidence type="ECO:0000313" key="9">
    <source>
        <dbReference type="Proteomes" id="UP000625780"/>
    </source>
</evidence>
<evidence type="ECO:0000256" key="6">
    <source>
        <dbReference type="RuleBase" id="RU364082"/>
    </source>
</evidence>
<comment type="catalytic activity">
    <reaction evidence="5">
        <text>dTDP-beta-L-rhamnose + NADP(+) = dTDP-4-dehydro-beta-L-rhamnose + NADPH + H(+)</text>
        <dbReference type="Rhea" id="RHEA:21796"/>
        <dbReference type="ChEBI" id="CHEBI:15378"/>
        <dbReference type="ChEBI" id="CHEBI:57510"/>
        <dbReference type="ChEBI" id="CHEBI:57783"/>
        <dbReference type="ChEBI" id="CHEBI:58349"/>
        <dbReference type="ChEBI" id="CHEBI:62830"/>
        <dbReference type="EC" id="1.1.1.133"/>
    </reaction>
</comment>
<gene>
    <name evidence="8" type="primary">rmlD</name>
    <name evidence="8" type="ORF">GCM10011361_15730</name>
</gene>
<keyword evidence="6" id="KW-0521">NADP</keyword>
<dbReference type="Gene3D" id="3.90.25.10">
    <property type="entry name" value="UDP-galactose 4-epimerase, domain 1"/>
    <property type="match status" value="1"/>
</dbReference>
<dbReference type="InterPro" id="IPR005913">
    <property type="entry name" value="dTDP_dehydrorham_reduct"/>
</dbReference>
<sequence>MKRVIVTGAQGQLGVSIQKMANEFPELELTFASKSEVDLTKPESISEVFSKTTFDYCINCAAYTQVENAERFPEKAFAVNAEGVKNLADQCRKNRVRFIHISTDYVFDGEKKTGYYPGDQTNPINEYGKSKLKGEEYIKQLLDEFLIIRTSWLYSESGTNFYTNILQKARQGETLRVTDSQVGCPTNAKNLARLILTLIKTGNWTPGIIHFTDKDPMTWYDFAVGILKSNNLEDSVEIVRDRNYRSFARRPSYSILLEEKPGKE</sequence>
<dbReference type="Proteomes" id="UP000625780">
    <property type="component" value="Unassembled WGS sequence"/>
</dbReference>
<evidence type="ECO:0000259" key="7">
    <source>
        <dbReference type="Pfam" id="PF04321"/>
    </source>
</evidence>
<keyword evidence="9" id="KW-1185">Reference proteome</keyword>
<dbReference type="InterPro" id="IPR029903">
    <property type="entry name" value="RmlD-like-bd"/>
</dbReference>
<dbReference type="CDD" id="cd05254">
    <property type="entry name" value="dTDP_HR_like_SDR_e"/>
    <property type="match status" value="1"/>
</dbReference>
<evidence type="ECO:0000256" key="5">
    <source>
        <dbReference type="ARBA" id="ARBA00048200"/>
    </source>
</evidence>
<comment type="function">
    <text evidence="6">Catalyzes the reduction of dTDP-6-deoxy-L-lyxo-4-hexulose to yield dTDP-L-rhamnose.</text>
</comment>
<feature type="domain" description="RmlD-like substrate binding" evidence="7">
    <location>
        <begin position="3"/>
        <end position="260"/>
    </location>
</feature>
<dbReference type="Pfam" id="PF04321">
    <property type="entry name" value="RmlD_sub_bind"/>
    <property type="match status" value="1"/>
</dbReference>
<dbReference type="SUPFAM" id="SSF51735">
    <property type="entry name" value="NAD(P)-binding Rossmann-fold domains"/>
    <property type="match status" value="1"/>
</dbReference>
<name>A0ABQ1QYB4_9FLAO</name>
<dbReference type="PANTHER" id="PTHR10491:SF4">
    <property type="entry name" value="METHIONINE ADENOSYLTRANSFERASE 2 SUBUNIT BETA"/>
    <property type="match status" value="1"/>
</dbReference>
<dbReference type="EC" id="1.1.1.133" evidence="3 6"/>
<evidence type="ECO:0000256" key="3">
    <source>
        <dbReference type="ARBA" id="ARBA00012929"/>
    </source>
</evidence>
<dbReference type="RefSeq" id="WP_188370127.1">
    <property type="nucleotide sequence ID" value="NZ_BMFH01000001.1"/>
</dbReference>
<reference evidence="9" key="1">
    <citation type="journal article" date="2019" name="Int. J. Syst. Evol. Microbiol.">
        <title>The Global Catalogue of Microorganisms (GCM) 10K type strain sequencing project: providing services to taxonomists for standard genome sequencing and annotation.</title>
        <authorList>
            <consortium name="The Broad Institute Genomics Platform"/>
            <consortium name="The Broad Institute Genome Sequencing Center for Infectious Disease"/>
            <person name="Wu L."/>
            <person name="Ma J."/>
        </authorList>
    </citation>
    <scope>NUCLEOTIDE SEQUENCE [LARGE SCALE GENOMIC DNA]</scope>
    <source>
        <strain evidence="9">CGMCC 1.12606</strain>
    </source>
</reference>
<evidence type="ECO:0000313" key="8">
    <source>
        <dbReference type="EMBL" id="GGD49938.1"/>
    </source>
</evidence>
<dbReference type="InterPro" id="IPR036291">
    <property type="entry name" value="NAD(P)-bd_dom_sf"/>
</dbReference>
<protein>
    <recommendedName>
        <fullName evidence="4 6">dTDP-4-dehydrorhamnose reductase</fullName>
        <ecNumber evidence="3 6">1.1.1.133</ecNumber>
    </recommendedName>
</protein>
<comment type="caution">
    <text evidence="8">The sequence shown here is derived from an EMBL/GenBank/DDBJ whole genome shotgun (WGS) entry which is preliminary data.</text>
</comment>
<organism evidence="8 9">
    <name type="scientific">Muriicola marianensis</name>
    <dbReference type="NCBI Taxonomy" id="1324801"/>
    <lineage>
        <taxon>Bacteria</taxon>
        <taxon>Pseudomonadati</taxon>
        <taxon>Bacteroidota</taxon>
        <taxon>Flavobacteriia</taxon>
        <taxon>Flavobacteriales</taxon>
        <taxon>Flavobacteriaceae</taxon>
        <taxon>Muriicola</taxon>
    </lineage>
</organism>
<comment type="similarity">
    <text evidence="2 6">Belongs to the dTDP-4-dehydrorhamnose reductase family.</text>
</comment>
<dbReference type="EMBL" id="BMFH01000001">
    <property type="protein sequence ID" value="GGD49938.1"/>
    <property type="molecule type" value="Genomic_DNA"/>
</dbReference>
<dbReference type="PANTHER" id="PTHR10491">
    <property type="entry name" value="DTDP-4-DEHYDRORHAMNOSE REDUCTASE"/>
    <property type="match status" value="1"/>
</dbReference>